<dbReference type="PANTHER" id="PTHR37067">
    <property type="entry name" value="PX DOMAIN-CONTAINING PROTEIN"/>
    <property type="match status" value="1"/>
</dbReference>
<name>A0A6A4CPN5_9STRA</name>
<protein>
    <submittedName>
        <fullName evidence="1">Uncharacterized protein</fullName>
    </submittedName>
</protein>
<proteinExistence type="predicted"/>
<reference evidence="1 2" key="1">
    <citation type="submission" date="2018-08" db="EMBL/GenBank/DDBJ databases">
        <title>Genomic investigation of the strawberry pathogen Phytophthora fragariae indicates pathogenicity is determined by transcriptional variation in three key races.</title>
        <authorList>
            <person name="Adams T.M."/>
            <person name="Armitage A.D."/>
            <person name="Sobczyk M.K."/>
            <person name="Bates H.J."/>
            <person name="Dunwell J.M."/>
            <person name="Nellist C.F."/>
            <person name="Harrison R.J."/>
        </authorList>
    </citation>
    <scope>NUCLEOTIDE SEQUENCE [LARGE SCALE GENOMIC DNA]</scope>
    <source>
        <strain evidence="1 2">A4</strain>
    </source>
</reference>
<evidence type="ECO:0000313" key="1">
    <source>
        <dbReference type="EMBL" id="KAE9294451.1"/>
    </source>
</evidence>
<sequence>MGITLAVDEQGSACDLSTPKALVDASDNEFAASLDLHVQRLSYQYGSAIVSKIWTQRRMLKEEYNTSRSLKNMVDRVSTLHVNEAWSDNDFTRRFADLKTFAIGLASVPPGTHTVESDFSILRRVRNKQRTRLTNFSMEGEMHATQFFYLVLLAESSLSTASVEC</sequence>
<dbReference type="AlphaFoldDB" id="A0A6A4CPN5"/>
<evidence type="ECO:0000313" key="2">
    <source>
        <dbReference type="Proteomes" id="UP000437068"/>
    </source>
</evidence>
<comment type="caution">
    <text evidence="1">The sequence shown here is derived from an EMBL/GenBank/DDBJ whole genome shotgun (WGS) entry which is preliminary data.</text>
</comment>
<dbReference type="PANTHER" id="PTHR37067:SF3">
    <property type="entry name" value="PX DOMAIN-CONTAINING PROTEIN"/>
    <property type="match status" value="1"/>
</dbReference>
<organism evidence="1 2">
    <name type="scientific">Phytophthora fragariae</name>
    <dbReference type="NCBI Taxonomy" id="53985"/>
    <lineage>
        <taxon>Eukaryota</taxon>
        <taxon>Sar</taxon>
        <taxon>Stramenopiles</taxon>
        <taxon>Oomycota</taxon>
        <taxon>Peronosporomycetes</taxon>
        <taxon>Peronosporales</taxon>
        <taxon>Peronosporaceae</taxon>
        <taxon>Phytophthora</taxon>
    </lineage>
</organism>
<dbReference type="EMBL" id="QXGE01001311">
    <property type="protein sequence ID" value="KAE9294451.1"/>
    <property type="molecule type" value="Genomic_DNA"/>
</dbReference>
<dbReference type="Proteomes" id="UP000437068">
    <property type="component" value="Unassembled WGS sequence"/>
</dbReference>
<gene>
    <name evidence="1" type="ORF">PF001_g17768</name>
</gene>
<accession>A0A6A4CPN5</accession>